<keyword evidence="4" id="KW-1185">Reference proteome</keyword>
<keyword evidence="2" id="KW-0472">Membrane</keyword>
<accession>A0A183A6V3</accession>
<dbReference type="EMBL" id="UZAN01039787">
    <property type="protein sequence ID" value="VDP67160.1"/>
    <property type="molecule type" value="Genomic_DNA"/>
</dbReference>
<feature type="compositionally biased region" description="Polar residues" evidence="1">
    <location>
        <begin position="505"/>
        <end position="531"/>
    </location>
</feature>
<sequence length="579" mass="62619">MERITLVLSRPQSNGLFLHGYPPPAPFGRRLTRDPVSLYDSDVSTLDQKPQLQASHEKNFTVLKCSVSRPKSNAEIYLLCPALADRYGTGHCYQGCTPTEPCSRSARSEQKSCVPNDQTVFCEQVKYANGTTTIQVKIDRTDPRLSGFWSCTHAGMESAKFKISLEHPDISDAKPVEQPTNQKVSDVNVAYMRKPVVLFTVLAILILSLLINMGFCIRCLIMRSYIDAQNEGSSNASCLAACLCLPKEMRKVSSVRMTPVLPRLTYNPNNMNGSYQGSAGLLYPSTTSTMQKMPLLFQPASQPELAGMAYYPAVSLTGTLGRPGGQRMYSGSLIQSPTMQQQQQQQQSHSDGYPTPHLAYTVNMDGTGLLTQSTGAQPGQGSMPGVNDYGKPNSYIPSYIRVPSVNAPSPSLSHKLLYSTNNAVIQPPQGFAPDQNLTLVTDGQSGAQYFLKLPPNALGPHVVYDDVAAGNSSVVGSQTQSQNQSLLLDQAPTTMVQIPAFYQSPTNRAPSAESSPNINNSRTRGPQSNLRMGTGAVGCSTPTSGVNGPGGFSLPPLGNPMSSRIMINQPDYMYSFSVD</sequence>
<dbReference type="OrthoDB" id="6236891at2759"/>
<evidence type="ECO:0000256" key="1">
    <source>
        <dbReference type="SAM" id="MobiDB-lite"/>
    </source>
</evidence>
<keyword evidence="2" id="KW-0812">Transmembrane</keyword>
<feature type="region of interest" description="Disordered" evidence="1">
    <location>
        <begin position="505"/>
        <end position="532"/>
    </location>
</feature>
<evidence type="ECO:0000313" key="3">
    <source>
        <dbReference type="EMBL" id="VDP67160.1"/>
    </source>
</evidence>
<dbReference type="WBParaSite" id="ECPE_0000269101-mRNA-1">
    <property type="protein sequence ID" value="ECPE_0000269101-mRNA-1"/>
    <property type="gene ID" value="ECPE_0000269101"/>
</dbReference>
<keyword evidence="2" id="KW-1133">Transmembrane helix</keyword>
<dbReference type="AlphaFoldDB" id="A0A183A6V3"/>
<reference evidence="3 4" key="2">
    <citation type="submission" date="2018-11" db="EMBL/GenBank/DDBJ databases">
        <authorList>
            <consortium name="Pathogen Informatics"/>
        </authorList>
    </citation>
    <scope>NUCLEOTIDE SEQUENCE [LARGE SCALE GENOMIC DNA]</scope>
    <source>
        <strain evidence="3 4">Egypt</strain>
    </source>
</reference>
<proteinExistence type="predicted"/>
<gene>
    <name evidence="3" type="ORF">ECPE_LOCUS2688</name>
</gene>
<evidence type="ECO:0000313" key="4">
    <source>
        <dbReference type="Proteomes" id="UP000272942"/>
    </source>
</evidence>
<name>A0A183A6V3_9TREM</name>
<feature type="region of interest" description="Disordered" evidence="1">
    <location>
        <begin position="329"/>
        <end position="353"/>
    </location>
</feature>
<evidence type="ECO:0000256" key="2">
    <source>
        <dbReference type="SAM" id="Phobius"/>
    </source>
</evidence>
<evidence type="ECO:0000313" key="5">
    <source>
        <dbReference type="WBParaSite" id="ECPE_0000269101-mRNA-1"/>
    </source>
</evidence>
<reference evidence="5" key="1">
    <citation type="submission" date="2016-06" db="UniProtKB">
        <authorList>
            <consortium name="WormBaseParasite"/>
        </authorList>
    </citation>
    <scope>IDENTIFICATION</scope>
</reference>
<protein>
    <submittedName>
        <fullName evidence="5">Protein muscleblind</fullName>
    </submittedName>
</protein>
<dbReference type="Proteomes" id="UP000272942">
    <property type="component" value="Unassembled WGS sequence"/>
</dbReference>
<feature type="transmembrane region" description="Helical" evidence="2">
    <location>
        <begin position="196"/>
        <end position="215"/>
    </location>
</feature>
<organism evidence="5">
    <name type="scientific">Echinostoma caproni</name>
    <dbReference type="NCBI Taxonomy" id="27848"/>
    <lineage>
        <taxon>Eukaryota</taxon>
        <taxon>Metazoa</taxon>
        <taxon>Spiralia</taxon>
        <taxon>Lophotrochozoa</taxon>
        <taxon>Platyhelminthes</taxon>
        <taxon>Trematoda</taxon>
        <taxon>Digenea</taxon>
        <taxon>Plagiorchiida</taxon>
        <taxon>Echinostomata</taxon>
        <taxon>Echinostomatoidea</taxon>
        <taxon>Echinostomatidae</taxon>
        <taxon>Echinostoma</taxon>
    </lineage>
</organism>